<dbReference type="HAMAP" id="MF_02065">
    <property type="entry name" value="MltG"/>
    <property type="match status" value="1"/>
</dbReference>
<dbReference type="Proteomes" id="UP001314181">
    <property type="component" value="Unassembled WGS sequence"/>
</dbReference>
<evidence type="ECO:0000256" key="1">
    <source>
        <dbReference type="ARBA" id="ARBA00022475"/>
    </source>
</evidence>
<sequence>MKIIFVFILLIAVCSTLLSFTIMLNSGSNEIKEMVIVDPGDTLRKIASNLVEKHIIRNKTTFMIVTYILQKQHLLKPGKYVMQSNNILKIIQSLSERDALVHKITIPEGLTTYQILDILQKKEELFGTLSKDINEGELYPSTYYIRHGDNINSLVNAMKQQMYNTAEKLWHERNMSIPIANKKDAIILASIIEKEAANNDEKSEISGVFINRLYKKMKLQSDPTVIYALTNGRWDLNRTLTKKDLQIPSEYNTYYISALPPAPITNPGYESIKAALHPSKTDNLYFVSDDGCHIFSKTLKEHNAIRRKIKLKNIEQAAG</sequence>
<dbReference type="PANTHER" id="PTHR30518">
    <property type="entry name" value="ENDOLYTIC MUREIN TRANSGLYCOSYLASE"/>
    <property type="match status" value="1"/>
</dbReference>
<dbReference type="Gene3D" id="3.30.160.60">
    <property type="entry name" value="Classic Zinc Finger"/>
    <property type="match status" value="1"/>
</dbReference>
<dbReference type="NCBIfam" id="TIGR00247">
    <property type="entry name" value="endolytic transglycosylase MltG"/>
    <property type="match status" value="1"/>
</dbReference>
<keyword evidence="1 7" id="KW-1003">Cell membrane</keyword>
<comment type="similarity">
    <text evidence="7">Belongs to the transglycosylase MltG family.</text>
</comment>
<keyword evidence="7" id="KW-0997">Cell inner membrane</keyword>
<evidence type="ECO:0000256" key="4">
    <source>
        <dbReference type="ARBA" id="ARBA00023136"/>
    </source>
</evidence>
<evidence type="ECO:0000313" key="9">
    <source>
        <dbReference type="Proteomes" id="UP001314181"/>
    </source>
</evidence>
<dbReference type="EMBL" id="CAWVOK010000033">
    <property type="protein sequence ID" value="CAK8163514.1"/>
    <property type="molecule type" value="Genomic_DNA"/>
</dbReference>
<dbReference type="EC" id="4.2.2.29" evidence="7"/>
<keyword evidence="5 7" id="KW-0456">Lyase</keyword>
<dbReference type="GO" id="GO:0016829">
    <property type="term" value="F:lyase activity"/>
    <property type="evidence" value="ECO:0007669"/>
    <property type="project" value="UniProtKB-KW"/>
</dbReference>
<dbReference type="Pfam" id="PF02618">
    <property type="entry name" value="YceG"/>
    <property type="match status" value="1"/>
</dbReference>
<reference evidence="8 9" key="1">
    <citation type="submission" date="2024-01" db="EMBL/GenBank/DDBJ databases">
        <authorList>
            <person name="Kunselman E."/>
        </authorList>
    </citation>
    <scope>NUCLEOTIDE SEQUENCE [LARGE SCALE GENOMIC DNA]</scope>
    <source>
        <strain evidence="8">2 abalone samples</strain>
    </source>
</reference>
<keyword evidence="6 7" id="KW-0961">Cell wall biogenesis/degradation</keyword>
<keyword evidence="9" id="KW-1185">Reference proteome</keyword>
<comment type="catalytic activity">
    <reaction evidence="7">
        <text>a peptidoglycan chain = a peptidoglycan chain with N-acetyl-1,6-anhydromuramyl-[peptide] at the reducing end + a peptidoglycan chain with N-acetylglucosamine at the non-reducing end.</text>
        <dbReference type="EC" id="4.2.2.29"/>
    </reaction>
</comment>
<comment type="function">
    <text evidence="7">Functions as a peptidoglycan terminase that cleaves nascent peptidoglycan strands endolytically to terminate their elongation.</text>
</comment>
<evidence type="ECO:0000313" key="8">
    <source>
        <dbReference type="EMBL" id="CAK8163514.1"/>
    </source>
</evidence>
<evidence type="ECO:0000256" key="6">
    <source>
        <dbReference type="ARBA" id="ARBA00023316"/>
    </source>
</evidence>
<comment type="caution">
    <text evidence="8">The sequence shown here is derived from an EMBL/GenBank/DDBJ whole genome shotgun (WGS) entry which is preliminary data.</text>
</comment>
<feature type="site" description="Important for catalytic activity" evidence="7">
    <location>
        <position position="195"/>
    </location>
</feature>
<accession>A0ABM9N975</accession>
<evidence type="ECO:0000256" key="2">
    <source>
        <dbReference type="ARBA" id="ARBA00022692"/>
    </source>
</evidence>
<evidence type="ECO:0000256" key="5">
    <source>
        <dbReference type="ARBA" id="ARBA00023239"/>
    </source>
</evidence>
<name>A0ABM9N975_9RICK</name>
<dbReference type="CDD" id="cd08010">
    <property type="entry name" value="MltG_like"/>
    <property type="match status" value="1"/>
</dbReference>
<organism evidence="8 9">
    <name type="scientific">Candidatus Xenohaliotis californiensis</name>
    <dbReference type="NCBI Taxonomy" id="84677"/>
    <lineage>
        <taxon>Bacteria</taxon>
        <taxon>Pseudomonadati</taxon>
        <taxon>Pseudomonadota</taxon>
        <taxon>Alphaproteobacteria</taxon>
        <taxon>Rickettsiales</taxon>
        <taxon>Anaplasmataceae</taxon>
        <taxon>Candidatus Xenohaliotis</taxon>
    </lineage>
</organism>
<evidence type="ECO:0000256" key="3">
    <source>
        <dbReference type="ARBA" id="ARBA00022989"/>
    </source>
</evidence>
<dbReference type="InterPro" id="IPR003770">
    <property type="entry name" value="MLTG-like"/>
</dbReference>
<protein>
    <recommendedName>
        <fullName evidence="7">Endolytic murein transglycosylase</fullName>
        <ecNumber evidence="7">4.2.2.29</ecNumber>
    </recommendedName>
    <alternativeName>
        <fullName evidence="7">Peptidoglycan lytic transglycosylase</fullName>
    </alternativeName>
    <alternativeName>
        <fullName evidence="7">Peptidoglycan polymerization terminase</fullName>
    </alternativeName>
</protein>
<dbReference type="Gene3D" id="3.30.1490.480">
    <property type="entry name" value="Endolytic murein transglycosylase"/>
    <property type="match status" value="1"/>
</dbReference>
<keyword evidence="2 7" id="KW-0812">Transmembrane</keyword>
<proteinExistence type="inferred from homology"/>
<dbReference type="RefSeq" id="WP_338364783.1">
    <property type="nucleotide sequence ID" value="NZ_CAWVOK010000033.1"/>
</dbReference>
<evidence type="ECO:0000256" key="7">
    <source>
        <dbReference type="HAMAP-Rule" id="MF_02065"/>
    </source>
</evidence>
<dbReference type="PANTHER" id="PTHR30518:SF2">
    <property type="entry name" value="ENDOLYTIC MUREIN TRANSGLYCOSYLASE"/>
    <property type="match status" value="1"/>
</dbReference>
<gene>
    <name evidence="7 8" type="primary">mltG</name>
    <name evidence="8" type="ORF">CAXC1_70038</name>
</gene>
<keyword evidence="4 7" id="KW-0472">Membrane</keyword>
<keyword evidence="3 7" id="KW-1133">Transmembrane helix</keyword>